<proteinExistence type="predicted"/>
<evidence type="ECO:0000256" key="6">
    <source>
        <dbReference type="PROSITE-ProRule" id="PRU00023"/>
    </source>
</evidence>
<reference evidence="8" key="2">
    <citation type="submission" date="2025-09" db="UniProtKB">
        <authorList>
            <consortium name="Ensembl"/>
        </authorList>
    </citation>
    <scope>IDENTIFICATION</scope>
</reference>
<evidence type="ECO:0000313" key="8">
    <source>
        <dbReference type="Ensembl" id="ENSNPEP00000016285.1"/>
    </source>
</evidence>
<dbReference type="Ensembl" id="ENSNPET00000016689.1">
    <property type="protein sequence ID" value="ENSNPEP00000016285.1"/>
    <property type="gene ID" value="ENSNPEG00000012134.1"/>
</dbReference>
<dbReference type="Pfam" id="PF00023">
    <property type="entry name" value="Ank"/>
    <property type="match status" value="1"/>
</dbReference>
<dbReference type="PROSITE" id="PS50297">
    <property type="entry name" value="ANK_REP_REGION"/>
    <property type="match status" value="1"/>
</dbReference>
<evidence type="ECO:0000256" key="5">
    <source>
        <dbReference type="ARBA" id="ARBA00023242"/>
    </source>
</evidence>
<evidence type="ECO:0000256" key="3">
    <source>
        <dbReference type="ARBA" id="ARBA00022737"/>
    </source>
</evidence>
<dbReference type="GO" id="GO:0042981">
    <property type="term" value="P:regulation of apoptotic process"/>
    <property type="evidence" value="ECO:0007669"/>
    <property type="project" value="InterPro"/>
</dbReference>
<dbReference type="GO" id="GO:0006915">
    <property type="term" value="P:apoptotic process"/>
    <property type="evidence" value="ECO:0007669"/>
    <property type="project" value="UniProtKB-KW"/>
</dbReference>
<dbReference type="Gene3D" id="1.25.40.20">
    <property type="entry name" value="Ankyrin repeat-containing domain"/>
    <property type="match status" value="1"/>
</dbReference>
<dbReference type="PANTHER" id="PTHR24131">
    <property type="entry name" value="APOPTOSIS-STIMULATING OF P53 PROTEIN"/>
    <property type="match status" value="1"/>
</dbReference>
<dbReference type="AlphaFoldDB" id="A0A8C6ZKB6"/>
<evidence type="ECO:0000256" key="1">
    <source>
        <dbReference type="ARBA" id="ARBA00004123"/>
    </source>
</evidence>
<sequence length="117" mass="12414">MVAPTELLGAQWSHLGSPRGFMMPHGHTWCPQVAERRPALRSPSSPRKRPKGRVRLDPLVGAGPLAAQGTRGGDMGTPKKSRGITALHNAICGANYNVVDFLIASGANVNSPDSHGW</sequence>
<keyword evidence="4 6" id="KW-0040">ANK repeat</keyword>
<organism evidence="8 9">
    <name type="scientific">Nothoprocta perdicaria</name>
    <name type="common">Chilean tinamou</name>
    <name type="synonym">Crypturus perdicarius</name>
    <dbReference type="NCBI Taxonomy" id="30464"/>
    <lineage>
        <taxon>Eukaryota</taxon>
        <taxon>Metazoa</taxon>
        <taxon>Chordata</taxon>
        <taxon>Craniata</taxon>
        <taxon>Vertebrata</taxon>
        <taxon>Euteleostomi</taxon>
        <taxon>Archelosauria</taxon>
        <taxon>Archosauria</taxon>
        <taxon>Dinosauria</taxon>
        <taxon>Saurischia</taxon>
        <taxon>Theropoda</taxon>
        <taxon>Coelurosauria</taxon>
        <taxon>Aves</taxon>
        <taxon>Palaeognathae</taxon>
        <taxon>Tinamiformes</taxon>
        <taxon>Tinamidae</taxon>
        <taxon>Nothoprocta</taxon>
    </lineage>
</organism>
<dbReference type="InterPro" id="IPR002110">
    <property type="entry name" value="Ankyrin_rpt"/>
</dbReference>
<keyword evidence="9" id="KW-1185">Reference proteome</keyword>
<feature type="region of interest" description="Disordered" evidence="7">
    <location>
        <begin position="33"/>
        <end position="80"/>
    </location>
</feature>
<dbReference type="GO" id="GO:0002039">
    <property type="term" value="F:p53 binding"/>
    <property type="evidence" value="ECO:0007669"/>
    <property type="project" value="InterPro"/>
</dbReference>
<accession>A0A8C6ZKB6</accession>
<dbReference type="SUPFAM" id="SSF48403">
    <property type="entry name" value="Ankyrin repeat"/>
    <property type="match status" value="1"/>
</dbReference>
<protein>
    <submittedName>
        <fullName evidence="8">Uncharacterized protein</fullName>
    </submittedName>
</protein>
<name>A0A8C6ZKB6_NOTPE</name>
<keyword evidence="2" id="KW-0053">Apoptosis</keyword>
<keyword evidence="5" id="KW-0539">Nucleus</keyword>
<keyword evidence="3" id="KW-0677">Repeat</keyword>
<evidence type="ECO:0000256" key="7">
    <source>
        <dbReference type="SAM" id="MobiDB-lite"/>
    </source>
</evidence>
<feature type="repeat" description="ANK" evidence="6">
    <location>
        <begin position="82"/>
        <end position="114"/>
    </location>
</feature>
<comment type="subcellular location">
    <subcellularLocation>
        <location evidence="1">Nucleus</location>
    </subcellularLocation>
</comment>
<dbReference type="SMART" id="SM00248">
    <property type="entry name" value="ANK"/>
    <property type="match status" value="1"/>
</dbReference>
<evidence type="ECO:0000256" key="2">
    <source>
        <dbReference type="ARBA" id="ARBA00022703"/>
    </source>
</evidence>
<dbReference type="PANTHER" id="PTHR24131:SF17">
    <property type="entry name" value="RELA-ASSOCIATED INHIBITOR ISOFORM X1"/>
    <property type="match status" value="1"/>
</dbReference>
<dbReference type="GO" id="GO:0005634">
    <property type="term" value="C:nucleus"/>
    <property type="evidence" value="ECO:0007669"/>
    <property type="project" value="UniProtKB-SubCell"/>
</dbReference>
<evidence type="ECO:0000256" key="4">
    <source>
        <dbReference type="ARBA" id="ARBA00023043"/>
    </source>
</evidence>
<dbReference type="InterPro" id="IPR047163">
    <property type="entry name" value="ASPP1/2"/>
</dbReference>
<evidence type="ECO:0000313" key="9">
    <source>
        <dbReference type="Proteomes" id="UP000694420"/>
    </source>
</evidence>
<dbReference type="PROSITE" id="PS50088">
    <property type="entry name" value="ANK_REPEAT"/>
    <property type="match status" value="1"/>
</dbReference>
<dbReference type="InterPro" id="IPR036770">
    <property type="entry name" value="Ankyrin_rpt-contain_sf"/>
</dbReference>
<dbReference type="Proteomes" id="UP000694420">
    <property type="component" value="Unplaced"/>
</dbReference>
<reference evidence="8" key="1">
    <citation type="submission" date="2025-08" db="UniProtKB">
        <authorList>
            <consortium name="Ensembl"/>
        </authorList>
    </citation>
    <scope>IDENTIFICATION</scope>
</reference>